<dbReference type="SUPFAM" id="SSF140459">
    <property type="entry name" value="PE/PPE dimer-like"/>
    <property type="match status" value="1"/>
</dbReference>
<evidence type="ECO:0000313" key="3">
    <source>
        <dbReference type="EMBL" id="KAA1251501.1"/>
    </source>
</evidence>
<evidence type="ECO:0000313" key="4">
    <source>
        <dbReference type="Proteomes" id="UP000324701"/>
    </source>
</evidence>
<comment type="caution">
    <text evidence="3">The sequence shown here is derived from an EMBL/GenBank/DDBJ whole genome shotgun (WGS) entry which is preliminary data.</text>
</comment>
<sequence>MVHGALPPEVNSGRMYAGPGTASMLAAAAGWATTASNAVQDGIVPLRVLPQLIG</sequence>
<dbReference type="AlphaFoldDB" id="A0A5B1BU48"/>
<comment type="similarity">
    <text evidence="1">Belongs to the mycobacterial PPE family.</text>
</comment>
<feature type="domain" description="PPE" evidence="2">
    <location>
        <begin position="3"/>
        <end position="37"/>
    </location>
</feature>
<dbReference type="InterPro" id="IPR038332">
    <property type="entry name" value="PPE_sf"/>
</dbReference>
<name>A0A5B1BU48_MYCSI</name>
<dbReference type="InterPro" id="IPR000030">
    <property type="entry name" value="PPE_dom"/>
</dbReference>
<evidence type="ECO:0000259" key="2">
    <source>
        <dbReference type="Pfam" id="PF00823"/>
    </source>
</evidence>
<protein>
    <submittedName>
        <fullName evidence="3">PPE domain-containing protein</fullName>
    </submittedName>
</protein>
<accession>A0A5B1BU48</accession>
<keyword evidence="4" id="KW-1185">Reference proteome</keyword>
<gene>
    <name evidence="3" type="ORF">F0Q45_03960</name>
</gene>
<organism evidence="3 4">
    <name type="scientific">Mycobacterium simiae</name>
    <name type="common">Mycobacterium habana</name>
    <dbReference type="NCBI Taxonomy" id="1784"/>
    <lineage>
        <taxon>Bacteria</taxon>
        <taxon>Bacillati</taxon>
        <taxon>Actinomycetota</taxon>
        <taxon>Actinomycetes</taxon>
        <taxon>Mycobacteriales</taxon>
        <taxon>Mycobacteriaceae</taxon>
        <taxon>Mycobacterium</taxon>
        <taxon>Mycobacterium simiae complex</taxon>
    </lineage>
</organism>
<evidence type="ECO:0000256" key="1">
    <source>
        <dbReference type="ARBA" id="ARBA00010652"/>
    </source>
</evidence>
<proteinExistence type="inferred from homology"/>
<dbReference type="Gene3D" id="1.20.1260.20">
    <property type="entry name" value="PPE superfamily"/>
    <property type="match status" value="1"/>
</dbReference>
<dbReference type="Pfam" id="PF00823">
    <property type="entry name" value="PPE"/>
    <property type="match status" value="1"/>
</dbReference>
<dbReference type="EMBL" id="VTZN01000013">
    <property type="protein sequence ID" value="KAA1251501.1"/>
    <property type="molecule type" value="Genomic_DNA"/>
</dbReference>
<reference evidence="3 4" key="1">
    <citation type="submission" date="2019-09" db="EMBL/GenBank/DDBJ databases">
        <title>Report of infection by Mycobacterium simiae a patient suffering from pulmonary tuberculosis.</title>
        <authorList>
            <person name="Mohanty P.S."/>
            <person name="Bansal A.K."/>
            <person name="Singh H."/>
            <person name="Sharma S."/>
            <person name="Patil S.A."/>
            <person name="Upadhaya P."/>
            <person name="Singh P.K."/>
            <person name="Kumar D."/>
            <person name="Kumar S."/>
            <person name="Singh R.K."/>
            <person name="Chaudhary B."/>
        </authorList>
    </citation>
    <scope>NUCLEOTIDE SEQUENCE [LARGE SCALE GENOMIC DNA]</scope>
    <source>
        <strain evidence="3 4">JAL-560-SIM</strain>
    </source>
</reference>
<dbReference type="Proteomes" id="UP000324701">
    <property type="component" value="Unassembled WGS sequence"/>
</dbReference>